<dbReference type="EMBL" id="JAQQAL010000010">
    <property type="protein sequence ID" value="MDC7225888.1"/>
    <property type="molecule type" value="Genomic_DNA"/>
</dbReference>
<dbReference type="InterPro" id="IPR036511">
    <property type="entry name" value="TGT-like_sf"/>
</dbReference>
<keyword evidence="4" id="KW-0862">Zinc</keyword>
<keyword evidence="4" id="KW-0479">Metal-binding</keyword>
<dbReference type="HAMAP" id="MF_00168">
    <property type="entry name" value="Q_tRNA_Tgt"/>
    <property type="match status" value="1"/>
</dbReference>
<keyword evidence="2 4" id="KW-0808">Transferase</keyword>
<dbReference type="GO" id="GO:0046872">
    <property type="term" value="F:metal ion binding"/>
    <property type="evidence" value="ECO:0007669"/>
    <property type="project" value="UniProtKB-KW"/>
</dbReference>
<feature type="binding site" evidence="4">
    <location>
        <begin position="93"/>
        <end position="97"/>
    </location>
    <ligand>
        <name>substrate</name>
    </ligand>
</feature>
<evidence type="ECO:0000259" key="5">
    <source>
        <dbReference type="Pfam" id="PF01702"/>
    </source>
</evidence>
<dbReference type="SUPFAM" id="SSF51713">
    <property type="entry name" value="tRNA-guanine transglycosylase"/>
    <property type="match status" value="1"/>
</dbReference>
<comment type="similarity">
    <text evidence="4">Belongs to the queuine tRNA-ribosyltransferase family.</text>
</comment>
<feature type="binding site" evidence="4">
    <location>
        <position position="147"/>
    </location>
    <ligand>
        <name>substrate</name>
    </ligand>
</feature>
<comment type="subunit">
    <text evidence="4">Homodimer. Within each dimer, one monomer is responsible for RNA recognition and catalysis, while the other monomer binds to the replacement base PreQ1.</text>
</comment>
<feature type="active site" description="Nucleophile" evidence="4">
    <location>
        <position position="270"/>
    </location>
</feature>
<dbReference type="Pfam" id="PF01702">
    <property type="entry name" value="TGT"/>
    <property type="match status" value="1"/>
</dbReference>
<evidence type="ECO:0000256" key="2">
    <source>
        <dbReference type="ARBA" id="ARBA00022679"/>
    </source>
</evidence>
<dbReference type="PANTHER" id="PTHR46499">
    <property type="entry name" value="QUEUINE TRNA-RIBOSYLTRANSFERASE"/>
    <property type="match status" value="1"/>
</dbReference>
<dbReference type="GO" id="GO:0008616">
    <property type="term" value="P:tRNA queuosine(34) biosynthetic process"/>
    <property type="evidence" value="ECO:0007669"/>
    <property type="project" value="UniProtKB-UniRule"/>
</dbReference>
<dbReference type="GO" id="GO:0005829">
    <property type="term" value="C:cytosol"/>
    <property type="evidence" value="ECO:0007669"/>
    <property type="project" value="TreeGrafter"/>
</dbReference>
<feature type="active site" description="Proton acceptor" evidence="4">
    <location>
        <position position="93"/>
    </location>
</feature>
<proteinExistence type="inferred from homology"/>
<keyword evidence="3 4" id="KW-0819">tRNA processing</keyword>
<keyword evidence="4" id="KW-0671">Queuosine biosynthesis</keyword>
<accession>A0AAJ1MI38</accession>
<reference evidence="6 7" key="1">
    <citation type="submission" date="2022-12" db="EMBL/GenBank/DDBJ databases">
        <title>Metagenome assembled genome from gulf of manar.</title>
        <authorList>
            <person name="Kohli P."/>
            <person name="Pk S."/>
            <person name="Venkata Ramana C."/>
            <person name="Sasikala C."/>
        </authorList>
    </citation>
    <scope>NUCLEOTIDE SEQUENCE [LARGE SCALE GENOMIC DNA]</scope>
    <source>
        <strain evidence="6">JB008</strain>
    </source>
</reference>
<evidence type="ECO:0000313" key="7">
    <source>
        <dbReference type="Proteomes" id="UP001221217"/>
    </source>
</evidence>
<comment type="cofactor">
    <cofactor evidence="4">
        <name>Zn(2+)</name>
        <dbReference type="ChEBI" id="CHEBI:29105"/>
    </cofactor>
    <text evidence="4">Binds 1 zinc ion per subunit.</text>
</comment>
<dbReference type="GO" id="GO:0008479">
    <property type="term" value="F:tRNA-guanosine(34) queuine transglycosylase activity"/>
    <property type="evidence" value="ECO:0007669"/>
    <property type="project" value="UniProtKB-UniRule"/>
</dbReference>
<feature type="binding site" evidence="4">
    <location>
        <position position="310"/>
    </location>
    <ligand>
        <name>Zn(2+)</name>
        <dbReference type="ChEBI" id="CHEBI:29105"/>
    </ligand>
</feature>
<dbReference type="InterPro" id="IPR002616">
    <property type="entry name" value="tRNA_ribo_trans-like"/>
</dbReference>
<evidence type="ECO:0000256" key="3">
    <source>
        <dbReference type="ARBA" id="ARBA00022694"/>
    </source>
</evidence>
<keyword evidence="1 4" id="KW-0328">Glycosyltransferase</keyword>
<evidence type="ECO:0000256" key="4">
    <source>
        <dbReference type="HAMAP-Rule" id="MF_00168"/>
    </source>
</evidence>
<dbReference type="InterPro" id="IPR004803">
    <property type="entry name" value="TGT"/>
</dbReference>
<organism evidence="6 7">
    <name type="scientific">Candidatus Thalassospirochaeta sargassi</name>
    <dbReference type="NCBI Taxonomy" id="3119039"/>
    <lineage>
        <taxon>Bacteria</taxon>
        <taxon>Pseudomonadati</taxon>
        <taxon>Spirochaetota</taxon>
        <taxon>Spirochaetia</taxon>
        <taxon>Spirochaetales</taxon>
        <taxon>Spirochaetaceae</taxon>
        <taxon>Candidatus Thalassospirochaeta</taxon>
    </lineage>
</organism>
<feature type="binding site" evidence="4">
    <location>
        <position position="313"/>
    </location>
    <ligand>
        <name>Zn(2+)</name>
        <dbReference type="ChEBI" id="CHEBI:29105"/>
    </ligand>
</feature>
<dbReference type="EC" id="2.4.2.29" evidence="4"/>
<evidence type="ECO:0000256" key="1">
    <source>
        <dbReference type="ARBA" id="ARBA00022676"/>
    </source>
</evidence>
<comment type="pathway">
    <text evidence="4">tRNA modification; tRNA-queuosine biosynthesis.</text>
</comment>
<protein>
    <recommendedName>
        <fullName evidence="4">Queuine tRNA-ribosyltransferase</fullName>
        <ecNumber evidence="4">2.4.2.29</ecNumber>
    </recommendedName>
    <alternativeName>
        <fullName evidence="4">Guanine insertion enzyme</fullName>
    </alternativeName>
    <alternativeName>
        <fullName evidence="4">tRNA-guanine transglycosylase</fullName>
    </alternativeName>
</protein>
<feature type="binding site" evidence="4">
    <location>
        <position position="308"/>
    </location>
    <ligand>
        <name>Zn(2+)</name>
        <dbReference type="ChEBI" id="CHEBI:29105"/>
    </ligand>
</feature>
<name>A0AAJ1MI38_9SPIO</name>
<feature type="domain" description="tRNA-guanine(15) transglycosylase-like" evidence="5">
    <location>
        <begin position="15"/>
        <end position="372"/>
    </location>
</feature>
<feature type="region of interest" description="RNA binding" evidence="4">
    <location>
        <begin position="251"/>
        <end position="257"/>
    </location>
</feature>
<dbReference type="InterPro" id="IPR050076">
    <property type="entry name" value="ArchSynthase1/Queuine_TRR"/>
</dbReference>
<dbReference type="Gene3D" id="3.20.20.105">
    <property type="entry name" value="Queuine tRNA-ribosyltransferase-like"/>
    <property type="match status" value="1"/>
</dbReference>
<dbReference type="NCBIfam" id="TIGR00449">
    <property type="entry name" value="tgt_general"/>
    <property type="match status" value="1"/>
</dbReference>
<feature type="region of interest" description="RNA binding; important for wobble base 34 recognition" evidence="4">
    <location>
        <begin position="275"/>
        <end position="279"/>
    </location>
</feature>
<dbReference type="AlphaFoldDB" id="A0AAJ1MI38"/>
<gene>
    <name evidence="4 6" type="primary">tgt</name>
    <name evidence="6" type="ORF">PQJ61_03890</name>
</gene>
<dbReference type="NCBIfam" id="TIGR00430">
    <property type="entry name" value="Q_tRNA_tgt"/>
    <property type="match status" value="1"/>
</dbReference>
<dbReference type="PANTHER" id="PTHR46499:SF1">
    <property type="entry name" value="QUEUINE TRNA-RIBOSYLTRANSFERASE"/>
    <property type="match status" value="1"/>
</dbReference>
<feature type="binding site" evidence="4">
    <location>
        <position position="339"/>
    </location>
    <ligand>
        <name>Zn(2+)</name>
        <dbReference type="ChEBI" id="CHEBI:29105"/>
    </ligand>
</feature>
<comment type="catalytic activity">
    <reaction evidence="4">
        <text>7-aminomethyl-7-carbaguanine + guanosine(34) in tRNA = 7-aminomethyl-7-carbaguanosine(34) in tRNA + guanine</text>
        <dbReference type="Rhea" id="RHEA:24104"/>
        <dbReference type="Rhea" id="RHEA-COMP:10341"/>
        <dbReference type="Rhea" id="RHEA-COMP:10342"/>
        <dbReference type="ChEBI" id="CHEBI:16235"/>
        <dbReference type="ChEBI" id="CHEBI:58703"/>
        <dbReference type="ChEBI" id="CHEBI:74269"/>
        <dbReference type="ChEBI" id="CHEBI:82833"/>
        <dbReference type="EC" id="2.4.2.29"/>
    </reaction>
</comment>
<sequence length="381" mass="42795">MVLKFTITARDKKSEARTAVLELPHGKLETPVFMPVGTNAAVKGVHHDSLDKTGFKLILANTYHLYLRPGMDLIDEFGGIHKFSNWKHNILTDSGGFQVFSLAPFRKIKEEGVYFRSHIDGSYHTLTPEKVVQLQKAFRSDIMMQLDVCTPPELTYKKALEALELTSRWAERSKLEWMKETPDYKGVLFGIVQGNFYKDLRKRSAEEISALDLPGTAIGGLSVGEEYSAFTDFLAYTAEFLPEEKPRYLMGIGTPEYILDAVENGIDLFDCVLPTRIARNGTVFTPDGTISLKKAKHTSSHEPIVTGCGCRACRSYSRAYMRHLFKAGEMLGPMLASEHNLWFLNNMVREIRESISEGSFTDYKKNFLSKYNSAASTGKAG</sequence>
<comment type="caution">
    <text evidence="6">The sequence shown here is derived from an EMBL/GenBank/DDBJ whole genome shotgun (WGS) entry which is preliminary data.</text>
</comment>
<evidence type="ECO:0000313" key="6">
    <source>
        <dbReference type="EMBL" id="MDC7225888.1"/>
    </source>
</evidence>
<feature type="binding site" evidence="4">
    <location>
        <position position="220"/>
    </location>
    <ligand>
        <name>substrate</name>
    </ligand>
</feature>
<dbReference type="Proteomes" id="UP001221217">
    <property type="component" value="Unassembled WGS sequence"/>
</dbReference>
<feature type="binding site" evidence="4">
    <location>
        <position position="193"/>
    </location>
    <ligand>
        <name>substrate</name>
    </ligand>
</feature>
<comment type="function">
    <text evidence="4">Catalyzes the base-exchange of a guanine (G) residue with the queuine precursor 7-aminomethyl-7-deazaguanine (PreQ1) at position 34 (anticodon wobble position) in tRNAs with GU(N) anticodons (tRNA-Asp, -Asn, -His and -Tyr). Catalysis occurs through a double-displacement mechanism. The nucleophile active site attacks the C1' of nucleotide 34 to detach the guanine base from the RNA, forming a covalent enzyme-RNA intermediate. The proton acceptor active site deprotonates the incoming PreQ1, allowing a nucleophilic attack on the C1' of the ribose to form the product. After dissociation, two additional enzymatic reactions on the tRNA convert PreQ1 to queuine (Q), resulting in the hypermodified nucleoside queuosine (7-(((4,5-cis-dihydroxy-2-cyclopenten-1-yl)amino)methyl)-7-deazaguanosine).</text>
</comment>